<organism evidence="1 2">
    <name type="scientific">Panagrolaimus sp. PS1159</name>
    <dbReference type="NCBI Taxonomy" id="55785"/>
    <lineage>
        <taxon>Eukaryota</taxon>
        <taxon>Metazoa</taxon>
        <taxon>Ecdysozoa</taxon>
        <taxon>Nematoda</taxon>
        <taxon>Chromadorea</taxon>
        <taxon>Rhabditida</taxon>
        <taxon>Tylenchina</taxon>
        <taxon>Panagrolaimomorpha</taxon>
        <taxon>Panagrolaimoidea</taxon>
        <taxon>Panagrolaimidae</taxon>
        <taxon>Panagrolaimus</taxon>
    </lineage>
</organism>
<name>A0AC35FZ62_9BILA</name>
<evidence type="ECO:0000313" key="1">
    <source>
        <dbReference type="Proteomes" id="UP000887580"/>
    </source>
</evidence>
<accession>A0AC35FZ62</accession>
<dbReference type="Proteomes" id="UP000887580">
    <property type="component" value="Unplaced"/>
</dbReference>
<reference evidence="2" key="1">
    <citation type="submission" date="2022-11" db="UniProtKB">
        <authorList>
            <consortium name="WormBaseParasite"/>
        </authorList>
    </citation>
    <scope>IDENTIFICATION</scope>
</reference>
<protein>
    <submittedName>
        <fullName evidence="2">Uncharacterized protein</fullName>
    </submittedName>
</protein>
<evidence type="ECO:0000313" key="2">
    <source>
        <dbReference type="WBParaSite" id="PS1159_v2.g22372.t2"/>
    </source>
</evidence>
<dbReference type="WBParaSite" id="PS1159_v2.g22372.t2">
    <property type="protein sequence ID" value="PS1159_v2.g22372.t2"/>
    <property type="gene ID" value="PS1159_v2.g22372"/>
</dbReference>
<sequence length="262" mass="29339">MAAITEQSNLDKLRNEINLYFHKMTHRESTGKLALRILKYFRDIVAYAKYKTVGELLDILKIDGELLFSAHSSEFLVRNMLLSVLKIVRDESLRQTTGMDETFTQTDSLNRLWFLPSDGNSTVDIKKIKAGILRLWFLPSDGNSTVDIKKIKAGILVSLNEFQMEMENSAESLAAKALQDILISEYSDIVMTYKFSKSETLKKFFSNVKTKTLFSVDDDPDAQANVISSIDILSTMRTTTRVIISAAAILPDGSCVSTAGTL</sequence>
<proteinExistence type="predicted"/>